<dbReference type="GO" id="GO:0016020">
    <property type="term" value="C:membrane"/>
    <property type="evidence" value="ECO:0007669"/>
    <property type="project" value="TreeGrafter"/>
</dbReference>
<dbReference type="Gene3D" id="3.30.590.10">
    <property type="entry name" value="Glutamine synthetase/guanido kinase, catalytic domain"/>
    <property type="match status" value="1"/>
</dbReference>
<dbReference type="Proteomes" id="UP000735302">
    <property type="component" value="Unassembled WGS sequence"/>
</dbReference>
<comment type="caution">
    <text evidence="9">The sequence shown here is derived from an EMBL/GenBank/DDBJ whole genome shotgun (WGS) entry which is preliminary data.</text>
</comment>
<dbReference type="AlphaFoldDB" id="A0AAV3Z5P7"/>
<dbReference type="PANTHER" id="PTHR43407">
    <property type="entry name" value="GLUTAMINE SYNTHETASE"/>
    <property type="match status" value="1"/>
</dbReference>
<evidence type="ECO:0000256" key="6">
    <source>
        <dbReference type="PROSITE-ProRule" id="PRU01331"/>
    </source>
</evidence>
<comment type="similarity">
    <text evidence="1 6 7">Belongs to the glutamine synthetase family.</text>
</comment>
<dbReference type="InterPro" id="IPR014746">
    <property type="entry name" value="Gln_synth/guanido_kin_cat_dom"/>
</dbReference>
<dbReference type="GO" id="GO:0004356">
    <property type="term" value="F:glutamine synthetase activity"/>
    <property type="evidence" value="ECO:0007669"/>
    <property type="project" value="InterPro"/>
</dbReference>
<sequence length="514" mass="56286">MFPQGHIRKQPAQPLSWYPIKTQQRTCAAVPVFFYGDAGCCFTMTNNRAQAQQLHLDSLNNYDSVQLSLTCLSGVDRHLVVTRDRLKDLLVKKDAVNFGSDIPQNSLIFDSVSSCGAATVDISSLRPLPWLSTDGRRVGGAMCHIAPPTLKGSSLPCVSARSAALQQIARLREEFGLEIKSAFEMEFMIYEKFDDQRDGTVPFNDSTLCNYGRIDSWAGREHCFFDTCQSLVRAGLPIESLMTEMAAGQFEITFKPQIGVASPDSVILAKEGLRKCLGISGLTPTFMASPSSEGHFNGFHLNHSLWRAATGRFEGTNDGQAFGSSPVDGDVVKGDALNAFLDSDDPLLLSATARHWLAGLIQHGPGLALISSPTLNCARRLQDPLTPKRTNWAVENRSAFLRIRNAKDNVYVENRLPSSASNPYLVLASVLAAGMDGLRRQLECPPPGDTHAQPIPTTLEEAVSCLQGDSLLTDALGEDLVSAILSHTRKSLGGKNCQHLEDLDRQRQIYFRYI</sequence>
<evidence type="ECO:0000259" key="8">
    <source>
        <dbReference type="PROSITE" id="PS51987"/>
    </source>
</evidence>
<feature type="domain" description="GS catalytic" evidence="8">
    <location>
        <begin position="160"/>
        <end position="514"/>
    </location>
</feature>
<comment type="function">
    <text evidence="2">May act as a component of the cytoskeleton or as a chaperone for the reorganization of intermediate filament proteins during terminal differentiation in the lens. Does not seem to have enzymatic activity.</text>
</comment>
<dbReference type="EMBL" id="BLXT01002061">
    <property type="protein sequence ID" value="GFN90784.1"/>
    <property type="molecule type" value="Genomic_DNA"/>
</dbReference>
<keyword evidence="10" id="KW-1185">Reference proteome</keyword>
<evidence type="ECO:0000256" key="1">
    <source>
        <dbReference type="ARBA" id="ARBA00009897"/>
    </source>
</evidence>
<dbReference type="SUPFAM" id="SSF55931">
    <property type="entry name" value="Glutamine synthetase/guanido kinase"/>
    <property type="match status" value="1"/>
</dbReference>
<evidence type="ECO:0000256" key="2">
    <source>
        <dbReference type="ARBA" id="ARBA00037583"/>
    </source>
</evidence>
<dbReference type="PROSITE" id="PS51987">
    <property type="entry name" value="GS_CATALYTIC"/>
    <property type="match status" value="1"/>
</dbReference>
<dbReference type="Pfam" id="PF00120">
    <property type="entry name" value="Gln-synt_C"/>
    <property type="match status" value="2"/>
</dbReference>
<protein>
    <recommendedName>
        <fullName evidence="4">Lengsin</fullName>
    </recommendedName>
    <alternativeName>
        <fullName evidence="5">Glutamate-ammonia ligase domain-containing protein 1</fullName>
    </alternativeName>
</protein>
<dbReference type="InterPro" id="IPR008146">
    <property type="entry name" value="Gln_synth_cat_dom"/>
</dbReference>
<name>A0AAV3Z5P7_9GAST</name>
<evidence type="ECO:0000313" key="10">
    <source>
        <dbReference type="Proteomes" id="UP000735302"/>
    </source>
</evidence>
<evidence type="ECO:0000256" key="4">
    <source>
        <dbReference type="ARBA" id="ARBA00039404"/>
    </source>
</evidence>
<evidence type="ECO:0000313" key="9">
    <source>
        <dbReference type="EMBL" id="GFN90784.1"/>
    </source>
</evidence>
<evidence type="ECO:0000256" key="7">
    <source>
        <dbReference type="RuleBase" id="RU000384"/>
    </source>
</evidence>
<gene>
    <name evidence="9" type="ORF">PoB_001729000</name>
</gene>
<accession>A0AAV3Z5P7</accession>
<comment type="subunit">
    <text evidence="3">Dodecamer. Interacts with BFSP2 and VIM.</text>
</comment>
<evidence type="ECO:0000256" key="3">
    <source>
        <dbReference type="ARBA" id="ARBA00038790"/>
    </source>
</evidence>
<reference evidence="9 10" key="1">
    <citation type="journal article" date="2021" name="Elife">
        <title>Chloroplast acquisition without the gene transfer in kleptoplastic sea slugs, Plakobranchus ocellatus.</title>
        <authorList>
            <person name="Maeda T."/>
            <person name="Takahashi S."/>
            <person name="Yoshida T."/>
            <person name="Shimamura S."/>
            <person name="Takaki Y."/>
            <person name="Nagai Y."/>
            <person name="Toyoda A."/>
            <person name="Suzuki Y."/>
            <person name="Arimoto A."/>
            <person name="Ishii H."/>
            <person name="Satoh N."/>
            <person name="Nishiyama T."/>
            <person name="Hasebe M."/>
            <person name="Maruyama T."/>
            <person name="Minagawa J."/>
            <person name="Obokata J."/>
            <person name="Shigenobu S."/>
        </authorList>
    </citation>
    <scope>NUCLEOTIDE SEQUENCE [LARGE SCALE GENOMIC DNA]</scope>
</reference>
<dbReference type="PANTHER" id="PTHR43407:SF1">
    <property type="entry name" value="LENGSIN"/>
    <property type="match status" value="1"/>
</dbReference>
<dbReference type="SMART" id="SM01230">
    <property type="entry name" value="Gln-synt_C"/>
    <property type="match status" value="1"/>
</dbReference>
<evidence type="ECO:0000256" key="5">
    <source>
        <dbReference type="ARBA" id="ARBA00042675"/>
    </source>
</evidence>
<dbReference type="GO" id="GO:0005737">
    <property type="term" value="C:cytoplasm"/>
    <property type="evidence" value="ECO:0007669"/>
    <property type="project" value="TreeGrafter"/>
</dbReference>
<proteinExistence type="inferred from homology"/>
<organism evidence="9 10">
    <name type="scientific">Plakobranchus ocellatus</name>
    <dbReference type="NCBI Taxonomy" id="259542"/>
    <lineage>
        <taxon>Eukaryota</taxon>
        <taxon>Metazoa</taxon>
        <taxon>Spiralia</taxon>
        <taxon>Lophotrochozoa</taxon>
        <taxon>Mollusca</taxon>
        <taxon>Gastropoda</taxon>
        <taxon>Heterobranchia</taxon>
        <taxon>Euthyneura</taxon>
        <taxon>Panpulmonata</taxon>
        <taxon>Sacoglossa</taxon>
        <taxon>Placobranchoidea</taxon>
        <taxon>Plakobranchidae</taxon>
        <taxon>Plakobranchus</taxon>
    </lineage>
</organism>